<evidence type="ECO:0000259" key="1">
    <source>
        <dbReference type="Pfam" id="PF06972"/>
    </source>
</evidence>
<dbReference type="InterPro" id="IPR009719">
    <property type="entry name" value="GIP1_N"/>
</dbReference>
<dbReference type="GO" id="GO:0051082">
    <property type="term" value="F:unfolded protein binding"/>
    <property type="evidence" value="ECO:0007669"/>
    <property type="project" value="TreeGrafter"/>
</dbReference>
<feature type="domain" description="GBF-interacting protein 1 N-terminal" evidence="1">
    <location>
        <begin position="10"/>
        <end position="54"/>
    </location>
</feature>
<sequence>MSGTGAKLSIPSNTRKMIQALKEINSGHSDEEIYAMLKECSMDPNETAQRLLLQGDPLFCHNQS</sequence>
<dbReference type="EMBL" id="GGEC01042737">
    <property type="protein sequence ID" value="MBX23221.1"/>
    <property type="molecule type" value="Transcribed_RNA"/>
</dbReference>
<protein>
    <recommendedName>
        <fullName evidence="1">GBF-interacting protein 1 N-terminal domain-containing protein</fullName>
    </recommendedName>
</protein>
<proteinExistence type="predicted"/>
<dbReference type="Pfam" id="PF06972">
    <property type="entry name" value="GIP1_N"/>
    <property type="match status" value="1"/>
</dbReference>
<accession>A0A2P2LZ15</accession>
<evidence type="ECO:0000313" key="2">
    <source>
        <dbReference type="EMBL" id="MBX23221.1"/>
    </source>
</evidence>
<dbReference type="InterPro" id="IPR009060">
    <property type="entry name" value="UBA-like_sf"/>
</dbReference>
<organism evidence="2">
    <name type="scientific">Rhizophora mucronata</name>
    <name type="common">Asiatic mangrove</name>
    <dbReference type="NCBI Taxonomy" id="61149"/>
    <lineage>
        <taxon>Eukaryota</taxon>
        <taxon>Viridiplantae</taxon>
        <taxon>Streptophyta</taxon>
        <taxon>Embryophyta</taxon>
        <taxon>Tracheophyta</taxon>
        <taxon>Spermatophyta</taxon>
        <taxon>Magnoliopsida</taxon>
        <taxon>eudicotyledons</taxon>
        <taxon>Gunneridae</taxon>
        <taxon>Pentapetalae</taxon>
        <taxon>rosids</taxon>
        <taxon>fabids</taxon>
        <taxon>Malpighiales</taxon>
        <taxon>Rhizophoraceae</taxon>
        <taxon>Rhizophora</taxon>
    </lineage>
</organism>
<dbReference type="InterPro" id="IPR044277">
    <property type="entry name" value="GIP1"/>
</dbReference>
<dbReference type="PANTHER" id="PTHR46775:SF1">
    <property type="entry name" value="FLOCCULATION PROTEIN (DUF1296)"/>
    <property type="match status" value="1"/>
</dbReference>
<reference evidence="2" key="1">
    <citation type="submission" date="2018-02" db="EMBL/GenBank/DDBJ databases">
        <title>Rhizophora mucronata_Transcriptome.</title>
        <authorList>
            <person name="Meera S.P."/>
            <person name="Sreeshan A."/>
            <person name="Augustine A."/>
        </authorList>
    </citation>
    <scope>NUCLEOTIDE SEQUENCE</scope>
    <source>
        <tissue evidence="2">Leaf</tissue>
    </source>
</reference>
<name>A0A2P2LZ15_RHIMU</name>
<dbReference type="AlphaFoldDB" id="A0A2P2LZ15"/>
<dbReference type="PANTHER" id="PTHR46775">
    <property type="entry name" value="FLOCCULATION PROTEIN (DUF1296)"/>
    <property type="match status" value="1"/>
</dbReference>
<dbReference type="SUPFAM" id="SSF46934">
    <property type="entry name" value="UBA-like"/>
    <property type="match status" value="1"/>
</dbReference>